<dbReference type="EnsemblMetazoa" id="G5466.2">
    <property type="protein sequence ID" value="G5466.2:cds"/>
    <property type="gene ID" value="G5466"/>
</dbReference>
<reference evidence="1" key="1">
    <citation type="submission" date="2022-08" db="UniProtKB">
        <authorList>
            <consortium name="EnsemblMetazoa"/>
        </authorList>
    </citation>
    <scope>IDENTIFICATION</scope>
    <source>
        <strain evidence="1">05x7-T-G4-1.051#20</strain>
    </source>
</reference>
<proteinExistence type="predicted"/>
<organism evidence="1 2">
    <name type="scientific">Magallana gigas</name>
    <name type="common">Pacific oyster</name>
    <name type="synonym">Crassostrea gigas</name>
    <dbReference type="NCBI Taxonomy" id="29159"/>
    <lineage>
        <taxon>Eukaryota</taxon>
        <taxon>Metazoa</taxon>
        <taxon>Spiralia</taxon>
        <taxon>Lophotrochozoa</taxon>
        <taxon>Mollusca</taxon>
        <taxon>Bivalvia</taxon>
        <taxon>Autobranchia</taxon>
        <taxon>Pteriomorphia</taxon>
        <taxon>Ostreida</taxon>
        <taxon>Ostreoidea</taxon>
        <taxon>Ostreidae</taxon>
        <taxon>Magallana</taxon>
    </lineage>
</organism>
<evidence type="ECO:0000313" key="2">
    <source>
        <dbReference type="Proteomes" id="UP000005408"/>
    </source>
</evidence>
<name>A0A8W8NBA0_MAGGI</name>
<accession>A0A8W8NBA0</accession>
<sequence length="127" mass="13924">MDAIGYLDLNKRFDVPEYIVYVLFKVERLSFMQFGKGSKDLSIRLSRGNMKVAVFLLCLIPLVLCAPSDLDKRWLINLNGVIDQIKHLVTPDMEQGACESLCKSVVAGLGSLVCPTACSTLVGTING</sequence>
<keyword evidence="2" id="KW-1185">Reference proteome</keyword>
<dbReference type="AlphaFoldDB" id="A0A8W8NBA0"/>
<evidence type="ECO:0000313" key="1">
    <source>
        <dbReference type="EnsemblMetazoa" id="G5466.2:cds"/>
    </source>
</evidence>
<protein>
    <submittedName>
        <fullName evidence="1">Uncharacterized protein</fullName>
    </submittedName>
</protein>
<dbReference type="Proteomes" id="UP000005408">
    <property type="component" value="Unassembled WGS sequence"/>
</dbReference>